<keyword evidence="3" id="KW-1185">Reference proteome</keyword>
<evidence type="ECO:0000313" key="3">
    <source>
        <dbReference type="Proteomes" id="UP000188320"/>
    </source>
</evidence>
<reference evidence="3" key="1">
    <citation type="submission" date="2017-01" db="EMBL/GenBank/DDBJ databases">
        <authorList>
            <person name="Wang Y."/>
            <person name="White M."/>
            <person name="Kvist S."/>
            <person name="Moncalvo J.-M."/>
        </authorList>
    </citation>
    <scope>NUCLEOTIDE SEQUENCE [LARGE SCALE GENOMIC DNA]</scope>
    <source>
        <strain evidence="3">COL-18-3</strain>
    </source>
</reference>
<feature type="region of interest" description="Disordered" evidence="1">
    <location>
        <begin position="1"/>
        <end position="26"/>
    </location>
</feature>
<protein>
    <submittedName>
        <fullName evidence="2">Uncharacterized protein</fullName>
    </submittedName>
</protein>
<dbReference type="AlphaFoldDB" id="A0A1R1PJK2"/>
<evidence type="ECO:0000256" key="1">
    <source>
        <dbReference type="SAM" id="MobiDB-lite"/>
    </source>
</evidence>
<comment type="caution">
    <text evidence="2">The sequence shown here is derived from an EMBL/GenBank/DDBJ whole genome shotgun (WGS) entry which is preliminary data.</text>
</comment>
<accession>A0A1R1PJK2</accession>
<dbReference type="Proteomes" id="UP000188320">
    <property type="component" value="Unassembled WGS sequence"/>
</dbReference>
<proteinExistence type="predicted"/>
<evidence type="ECO:0000313" key="2">
    <source>
        <dbReference type="EMBL" id="OMH81151.1"/>
    </source>
</evidence>
<name>A0A1R1PJK2_ZANCU</name>
<gene>
    <name evidence="2" type="ORF">AX774_g5399</name>
</gene>
<organism evidence="2 3">
    <name type="scientific">Zancudomyces culisetae</name>
    <name type="common">Gut fungus</name>
    <name type="synonym">Smittium culisetae</name>
    <dbReference type="NCBI Taxonomy" id="1213189"/>
    <lineage>
        <taxon>Eukaryota</taxon>
        <taxon>Fungi</taxon>
        <taxon>Fungi incertae sedis</taxon>
        <taxon>Zoopagomycota</taxon>
        <taxon>Kickxellomycotina</taxon>
        <taxon>Harpellomycetes</taxon>
        <taxon>Harpellales</taxon>
        <taxon>Legeriomycetaceae</taxon>
        <taxon>Zancudomyces</taxon>
    </lineage>
</organism>
<dbReference type="EMBL" id="LSSK01000961">
    <property type="protein sequence ID" value="OMH81151.1"/>
    <property type="molecule type" value="Genomic_DNA"/>
</dbReference>
<sequence length="92" mass="10893">MVNTARVEAAFGKNTENANDEKNEKVEDVEEHAFDVYEYEKEPNLCRMRHRNIEKEMDFAEKTILSKIEFKEEEKNLDGTKILKTPNRDMLI</sequence>